<dbReference type="CDD" id="cd00042">
    <property type="entry name" value="CY"/>
    <property type="match status" value="1"/>
</dbReference>
<evidence type="ECO:0000313" key="6">
    <source>
        <dbReference type="Proteomes" id="UP000467840"/>
    </source>
</evidence>
<protein>
    <recommendedName>
        <fullName evidence="3">Cysteine proteinase inhibitor</fullName>
    </recommendedName>
</protein>
<dbReference type="Pfam" id="PF00031">
    <property type="entry name" value="Cystatin"/>
    <property type="match status" value="1"/>
</dbReference>
<keyword evidence="6" id="KW-1185">Reference proteome</keyword>
<dbReference type="GO" id="GO:0004869">
    <property type="term" value="F:cysteine-type endopeptidase inhibitor activity"/>
    <property type="evidence" value="ECO:0007669"/>
    <property type="project" value="UniProtKB-KW"/>
</dbReference>
<dbReference type="PANTHER" id="PTHR11413">
    <property type="entry name" value="CYSTATIN FAMILY MEMBER"/>
    <property type="match status" value="1"/>
</dbReference>
<comment type="caution">
    <text evidence="5">The sequence shown here is derived from an EMBL/GenBank/DDBJ whole genome shotgun (WGS) entry which is preliminary data.</text>
</comment>
<keyword evidence="1 3" id="KW-0646">Protease inhibitor</keyword>
<feature type="domain" description="Cystatin" evidence="4">
    <location>
        <begin position="2"/>
        <end position="86"/>
    </location>
</feature>
<comment type="similarity">
    <text evidence="3">Belongs to the cystatin family. Phytocystatin subfamily.</text>
</comment>
<dbReference type="InterPro" id="IPR000010">
    <property type="entry name" value="Cystatin_dom"/>
</dbReference>
<evidence type="ECO:0000313" key="5">
    <source>
        <dbReference type="EMBL" id="KAF2291925.1"/>
    </source>
</evidence>
<dbReference type="SMART" id="SM00043">
    <property type="entry name" value="CY"/>
    <property type="match status" value="1"/>
</dbReference>
<organism evidence="5 6">
    <name type="scientific">Hevea brasiliensis</name>
    <name type="common">Para rubber tree</name>
    <name type="synonym">Siphonia brasiliensis</name>
    <dbReference type="NCBI Taxonomy" id="3981"/>
    <lineage>
        <taxon>Eukaryota</taxon>
        <taxon>Viridiplantae</taxon>
        <taxon>Streptophyta</taxon>
        <taxon>Embryophyta</taxon>
        <taxon>Tracheophyta</taxon>
        <taxon>Spermatophyta</taxon>
        <taxon>Magnoliopsida</taxon>
        <taxon>eudicotyledons</taxon>
        <taxon>Gunneridae</taxon>
        <taxon>Pentapetalae</taxon>
        <taxon>rosids</taxon>
        <taxon>fabids</taxon>
        <taxon>Malpighiales</taxon>
        <taxon>Euphorbiaceae</taxon>
        <taxon>Crotonoideae</taxon>
        <taxon>Micrandreae</taxon>
        <taxon>Hevea</taxon>
    </lineage>
</organism>
<gene>
    <name evidence="5" type="ORF">GH714_042267</name>
</gene>
<dbReference type="AlphaFoldDB" id="A0A6A6KUS1"/>
<dbReference type="SUPFAM" id="SSF54403">
    <property type="entry name" value="Cystatin/monellin"/>
    <property type="match status" value="1"/>
</dbReference>
<proteinExistence type="inferred from homology"/>
<dbReference type="EMBL" id="JAAGAX010000015">
    <property type="protein sequence ID" value="KAF2291925.1"/>
    <property type="molecule type" value="Genomic_DNA"/>
</dbReference>
<evidence type="ECO:0000256" key="2">
    <source>
        <dbReference type="ARBA" id="ARBA00022704"/>
    </source>
</evidence>
<sequence length="86" mass="9923">MSEPGGYEPVDPNSPKIQSLAHFVVYDYNDEKRTHLKLLKVLKAEKQVVDGTIYRLTLEVSNGGLIEVYETIFYVKVEEFKRIVPH</sequence>
<dbReference type="Proteomes" id="UP000467840">
    <property type="component" value="Chromosome 2"/>
</dbReference>
<name>A0A6A6KUS1_HEVBR</name>
<evidence type="ECO:0000256" key="3">
    <source>
        <dbReference type="RuleBase" id="RU362130"/>
    </source>
</evidence>
<dbReference type="PANTHER" id="PTHR11413:SF103">
    <property type="entry name" value="CYSTEINE PROTEINASE INHIBITOR 12"/>
    <property type="match status" value="1"/>
</dbReference>
<evidence type="ECO:0000256" key="1">
    <source>
        <dbReference type="ARBA" id="ARBA00022690"/>
    </source>
</evidence>
<dbReference type="Gene3D" id="3.10.450.10">
    <property type="match status" value="1"/>
</dbReference>
<reference evidence="5 6" key="1">
    <citation type="journal article" date="2020" name="Mol. Plant">
        <title>The Chromosome-Based Rubber Tree Genome Provides New Insights into Spurge Genome Evolution and Rubber Biosynthesis.</title>
        <authorList>
            <person name="Liu J."/>
            <person name="Shi C."/>
            <person name="Shi C.C."/>
            <person name="Li W."/>
            <person name="Zhang Q.J."/>
            <person name="Zhang Y."/>
            <person name="Li K."/>
            <person name="Lu H.F."/>
            <person name="Shi C."/>
            <person name="Zhu S.T."/>
            <person name="Xiao Z.Y."/>
            <person name="Nan H."/>
            <person name="Yue Y."/>
            <person name="Zhu X.G."/>
            <person name="Wu Y."/>
            <person name="Hong X.N."/>
            <person name="Fan G.Y."/>
            <person name="Tong Y."/>
            <person name="Zhang D."/>
            <person name="Mao C.L."/>
            <person name="Liu Y.L."/>
            <person name="Hao S.J."/>
            <person name="Liu W.Q."/>
            <person name="Lv M.Q."/>
            <person name="Zhang H.B."/>
            <person name="Liu Y."/>
            <person name="Hu-Tang G.R."/>
            <person name="Wang J.P."/>
            <person name="Wang J.H."/>
            <person name="Sun Y.H."/>
            <person name="Ni S.B."/>
            <person name="Chen W.B."/>
            <person name="Zhang X.C."/>
            <person name="Jiao Y.N."/>
            <person name="Eichler E.E."/>
            <person name="Li G.H."/>
            <person name="Liu X."/>
            <person name="Gao L.Z."/>
        </authorList>
    </citation>
    <scope>NUCLEOTIDE SEQUENCE [LARGE SCALE GENOMIC DNA]</scope>
    <source>
        <strain evidence="6">cv. GT1</strain>
        <tissue evidence="5">Leaf</tissue>
    </source>
</reference>
<keyword evidence="2 3" id="KW-0789">Thiol protease inhibitor</keyword>
<accession>A0A6A6KUS1</accession>
<dbReference type="InterPro" id="IPR046350">
    <property type="entry name" value="Cystatin_sf"/>
</dbReference>
<dbReference type="InterPro" id="IPR027214">
    <property type="entry name" value="Cystatin"/>
</dbReference>
<evidence type="ECO:0000259" key="4">
    <source>
        <dbReference type="SMART" id="SM00043"/>
    </source>
</evidence>